<proteinExistence type="predicted"/>
<dbReference type="Proteomes" id="UP000299102">
    <property type="component" value="Unassembled WGS sequence"/>
</dbReference>
<reference evidence="1 2" key="1">
    <citation type="journal article" date="2019" name="Commun. Biol.">
        <title>The bagworm genome reveals a unique fibroin gene that provides high tensile strength.</title>
        <authorList>
            <person name="Kono N."/>
            <person name="Nakamura H."/>
            <person name="Ohtoshi R."/>
            <person name="Tomita M."/>
            <person name="Numata K."/>
            <person name="Arakawa K."/>
        </authorList>
    </citation>
    <scope>NUCLEOTIDE SEQUENCE [LARGE SCALE GENOMIC DNA]</scope>
</reference>
<evidence type="ECO:0000313" key="2">
    <source>
        <dbReference type="Proteomes" id="UP000299102"/>
    </source>
</evidence>
<organism evidence="1 2">
    <name type="scientific">Eumeta variegata</name>
    <name type="common">Bagworm moth</name>
    <name type="synonym">Eumeta japonica</name>
    <dbReference type="NCBI Taxonomy" id="151549"/>
    <lineage>
        <taxon>Eukaryota</taxon>
        <taxon>Metazoa</taxon>
        <taxon>Ecdysozoa</taxon>
        <taxon>Arthropoda</taxon>
        <taxon>Hexapoda</taxon>
        <taxon>Insecta</taxon>
        <taxon>Pterygota</taxon>
        <taxon>Neoptera</taxon>
        <taxon>Endopterygota</taxon>
        <taxon>Lepidoptera</taxon>
        <taxon>Glossata</taxon>
        <taxon>Ditrysia</taxon>
        <taxon>Tineoidea</taxon>
        <taxon>Psychidae</taxon>
        <taxon>Oiketicinae</taxon>
        <taxon>Eumeta</taxon>
    </lineage>
</organism>
<comment type="caution">
    <text evidence="1">The sequence shown here is derived from an EMBL/GenBank/DDBJ whole genome shotgun (WGS) entry which is preliminary data.</text>
</comment>
<dbReference type="EMBL" id="BGZK01001797">
    <property type="protein sequence ID" value="GBP86468.1"/>
    <property type="molecule type" value="Genomic_DNA"/>
</dbReference>
<sequence length="253" mass="26839">MNDFGTETKLDTCIQHAVTSSTRSTADLPPSNELEINLKHILTKIKGPSSVADADPVQAVAYAIEGGDGAPLPLIVRVLGTIQKNRGVPRPVPVGWSLGVRLQPPHDNAVCSTSKGARSLAPAVTDYPLMDTSEFASRNVSFLARNEKRREDIENGKCTRGPRINLNICQKILPLAGPADVLPCPAVVVLPFVVGRWPIGSIAVAPPARALNAFFLNLGLASDPDSVLDSGFRSAFDSATSHSSDLNKARGKC</sequence>
<accession>A0A4C1ZFA6</accession>
<evidence type="ECO:0000313" key="1">
    <source>
        <dbReference type="EMBL" id="GBP86468.1"/>
    </source>
</evidence>
<gene>
    <name evidence="1" type="ORF">EVAR_52393_1</name>
</gene>
<name>A0A4C1ZFA6_EUMVA</name>
<dbReference type="AlphaFoldDB" id="A0A4C1ZFA6"/>
<protein>
    <submittedName>
        <fullName evidence="1">Uncharacterized protein</fullName>
    </submittedName>
</protein>
<keyword evidence="2" id="KW-1185">Reference proteome</keyword>